<reference evidence="1" key="1">
    <citation type="submission" date="2021-02" db="EMBL/GenBank/DDBJ databases">
        <authorList>
            <person name="Nowell W R."/>
        </authorList>
    </citation>
    <scope>NUCLEOTIDE SEQUENCE</scope>
</reference>
<comment type="caution">
    <text evidence="1">The sequence shown here is derived from an EMBL/GenBank/DDBJ whole genome shotgun (WGS) entry which is preliminary data.</text>
</comment>
<dbReference type="Gene3D" id="3.40.50.10140">
    <property type="entry name" value="Toll/interleukin-1 receptor homology (TIR) domain"/>
    <property type="match status" value="1"/>
</dbReference>
<dbReference type="InterPro" id="IPR035897">
    <property type="entry name" value="Toll_tir_struct_dom_sf"/>
</dbReference>
<evidence type="ECO:0000313" key="2">
    <source>
        <dbReference type="Proteomes" id="UP000663824"/>
    </source>
</evidence>
<protein>
    <recommendedName>
        <fullName evidence="3">TIR domain-containing protein</fullName>
    </recommendedName>
</protein>
<evidence type="ECO:0008006" key="3">
    <source>
        <dbReference type="Google" id="ProtNLM"/>
    </source>
</evidence>
<gene>
    <name evidence="1" type="ORF">MBJ925_LOCUS7038</name>
</gene>
<dbReference type="Proteomes" id="UP000663824">
    <property type="component" value="Unassembled WGS sequence"/>
</dbReference>
<proteinExistence type="predicted"/>
<name>A0A816M9S7_9BILA</name>
<accession>A0A816M9S7</accession>
<evidence type="ECO:0000313" key="1">
    <source>
        <dbReference type="EMBL" id="CAF1976067.1"/>
    </source>
</evidence>
<organism evidence="1 2">
    <name type="scientific">Rotaria magnacalcarata</name>
    <dbReference type="NCBI Taxonomy" id="392030"/>
    <lineage>
        <taxon>Eukaryota</taxon>
        <taxon>Metazoa</taxon>
        <taxon>Spiralia</taxon>
        <taxon>Gnathifera</taxon>
        <taxon>Rotifera</taxon>
        <taxon>Eurotatoria</taxon>
        <taxon>Bdelloidea</taxon>
        <taxon>Philodinida</taxon>
        <taxon>Philodinidae</taxon>
        <taxon>Rotaria</taxon>
    </lineage>
</organism>
<dbReference type="AlphaFoldDB" id="A0A816M9S7"/>
<sequence length="104" mass="12230">MPRTITIVTTTIISASSPTVLMTEKEHLAANSTKKTYKYDILIHYSFKKKKLVEKLYEYLITMGFNIWYDTFELHEDIMQGLETDSKDSAIVIICMPKEYQHFR</sequence>
<dbReference type="SUPFAM" id="SSF52200">
    <property type="entry name" value="Toll/Interleukin receptor TIR domain"/>
    <property type="match status" value="1"/>
</dbReference>
<dbReference type="EMBL" id="CAJNRE010002392">
    <property type="protein sequence ID" value="CAF1976067.1"/>
    <property type="molecule type" value="Genomic_DNA"/>
</dbReference>